<dbReference type="AlphaFoldDB" id="A0A1E3NZZ9"/>
<evidence type="ECO:0000313" key="5">
    <source>
        <dbReference type="Proteomes" id="UP000094112"/>
    </source>
</evidence>
<protein>
    <recommendedName>
        <fullName evidence="6">Rho-GAP domain-containing protein</fullName>
    </recommendedName>
</protein>
<dbReference type="PROSITE" id="PS50238">
    <property type="entry name" value="RHOGAP"/>
    <property type="match status" value="1"/>
</dbReference>
<sequence>MRFENTFWTSDYISGIKALLDTLEKSRRDGLDSLQYFKSYVDLLEIESTKLKELSIKSGKLLGSREREIASPKILGEFEQNHTSLGSLTRLKRVQSEHTNTISEGKSSLALKIQSDLIIRLQDFLDDFQDFISDSDKSLTNQYNAYIKATQQAIAAEKSYINKTRELEDVGLKESQNNLIEPSKEKSEAPIQKTVEQVEDDQEDEIFKFPMRVGTTIFKTIEELNEFMVSMTDEIPIKRRMIPIPGINNEYWSSESFFKWVRSNKENEDSRRKIEQFGQDLITLGLISNWNKLAANKFISDDGYYEFTDLARYIVKFDGEKVPTLEVTPSEETIEHSHPKNSVFDGLKNRFKQNLDIETLRQNSAEAKEKYLESVDKSYLEKGKLETSIISVCRRAEVYETNHTKLVYFLTKCFNELVLDEHQKQLDIIQDIADDYIYNDDTLAYELLKKSINNRTGWFWPKSDVKFSNYGNSKSTANLELFGNDLLNQYRDLSTGDLKTKSVPFFLKKIILYLDELEGVDEAWVKELDVLKASNIKRSILSSIPIYEKQYSPDDLDVDINYFVTSKVASEVISKSSADDVVSFLKLWLLELPDSLIPFTSYDQLRTCYLENSDDDSIKLKILGSIPRQNLASLLYLMEHISSKVASVEKLVKNEKVPLYHLLIRPSPKLQHANTDDLIVFEPFCNDLLKKDFQTLLYGKLNELEQTHLEREKRAEESLQRLKQVPRELSPPRPISKSTSSNSLTVDGLRPFKTKSPLTSPVSSPKVGRSRTNSNLFSPLRRPSDSLHKRTLSKNLDKETLKHDETTKNNDKNDARSTDKNTEEIVQTKNIKEQDKITSAVDGDEVEVIEVGIGEENIKK</sequence>
<dbReference type="SMART" id="SM00324">
    <property type="entry name" value="RhoGAP"/>
    <property type="match status" value="1"/>
</dbReference>
<dbReference type="InterPro" id="IPR008936">
    <property type="entry name" value="Rho_GTPase_activation_prot"/>
</dbReference>
<dbReference type="InterPro" id="IPR000198">
    <property type="entry name" value="RhoGAP_dom"/>
</dbReference>
<dbReference type="EMBL" id="KV454211">
    <property type="protein sequence ID" value="ODQ58769.1"/>
    <property type="molecule type" value="Genomic_DNA"/>
</dbReference>
<accession>A0A1E3NZZ9</accession>
<dbReference type="Proteomes" id="UP000094112">
    <property type="component" value="Unassembled WGS sequence"/>
</dbReference>
<feature type="compositionally biased region" description="Basic and acidic residues" evidence="1">
    <location>
        <begin position="795"/>
        <end position="823"/>
    </location>
</feature>
<feature type="compositionally biased region" description="Polar residues" evidence="1">
    <location>
        <begin position="736"/>
        <end position="745"/>
    </location>
</feature>
<feature type="domain" description="DEP" evidence="2">
    <location>
        <begin position="253"/>
        <end position="309"/>
    </location>
</feature>
<gene>
    <name evidence="4" type="ORF">WICANDRAFT_63276</name>
</gene>
<dbReference type="Gene3D" id="1.20.1270.60">
    <property type="entry name" value="Arfaptin homology (AH) domain/BAR domain"/>
    <property type="match status" value="1"/>
</dbReference>
<name>A0A1E3NZZ9_WICAA</name>
<reference evidence="4 5" key="1">
    <citation type="journal article" date="2016" name="Proc. Natl. Acad. Sci. U.S.A.">
        <title>Comparative genomics of biotechnologically important yeasts.</title>
        <authorList>
            <person name="Riley R."/>
            <person name="Haridas S."/>
            <person name="Wolfe K.H."/>
            <person name="Lopes M.R."/>
            <person name="Hittinger C.T."/>
            <person name="Goeker M."/>
            <person name="Salamov A.A."/>
            <person name="Wisecaver J.H."/>
            <person name="Long T.M."/>
            <person name="Calvey C.H."/>
            <person name="Aerts A.L."/>
            <person name="Barry K.W."/>
            <person name="Choi C."/>
            <person name="Clum A."/>
            <person name="Coughlan A.Y."/>
            <person name="Deshpande S."/>
            <person name="Douglass A.P."/>
            <person name="Hanson S.J."/>
            <person name="Klenk H.-P."/>
            <person name="LaButti K.M."/>
            <person name="Lapidus A."/>
            <person name="Lindquist E.A."/>
            <person name="Lipzen A.M."/>
            <person name="Meier-Kolthoff J.P."/>
            <person name="Ohm R.A."/>
            <person name="Otillar R.P."/>
            <person name="Pangilinan J.L."/>
            <person name="Peng Y."/>
            <person name="Rokas A."/>
            <person name="Rosa C.A."/>
            <person name="Scheuner C."/>
            <person name="Sibirny A.A."/>
            <person name="Slot J.C."/>
            <person name="Stielow J.B."/>
            <person name="Sun H."/>
            <person name="Kurtzman C.P."/>
            <person name="Blackwell M."/>
            <person name="Grigoriev I.V."/>
            <person name="Jeffries T.W."/>
        </authorList>
    </citation>
    <scope>NUCLEOTIDE SEQUENCE [LARGE SCALE GENOMIC DNA]</scope>
    <source>
        <strain evidence="5">ATCC 58044 / CBS 1984 / NCYC 433 / NRRL Y-366-8</strain>
    </source>
</reference>
<dbReference type="GO" id="GO:0030695">
    <property type="term" value="F:GTPase regulator activity"/>
    <property type="evidence" value="ECO:0007669"/>
    <property type="project" value="UniProtKB-ARBA"/>
</dbReference>
<evidence type="ECO:0000256" key="1">
    <source>
        <dbReference type="SAM" id="MobiDB-lite"/>
    </source>
</evidence>
<evidence type="ECO:0000313" key="4">
    <source>
        <dbReference type="EMBL" id="ODQ58769.1"/>
    </source>
</evidence>
<feature type="domain" description="Rho-GAP" evidence="3">
    <location>
        <begin position="496"/>
        <end position="705"/>
    </location>
</feature>
<dbReference type="SUPFAM" id="SSF48350">
    <property type="entry name" value="GTPase activation domain, GAP"/>
    <property type="match status" value="1"/>
</dbReference>
<feature type="region of interest" description="Disordered" evidence="1">
    <location>
        <begin position="715"/>
        <end position="823"/>
    </location>
</feature>
<dbReference type="STRING" id="683960.A0A1E3NZZ9"/>
<keyword evidence="5" id="KW-1185">Reference proteome</keyword>
<evidence type="ECO:0000259" key="3">
    <source>
        <dbReference type="PROSITE" id="PS50238"/>
    </source>
</evidence>
<proteinExistence type="predicted"/>
<dbReference type="OrthoDB" id="2155291at2759"/>
<evidence type="ECO:0008006" key="6">
    <source>
        <dbReference type="Google" id="ProtNLM"/>
    </source>
</evidence>
<dbReference type="RefSeq" id="XP_019037976.1">
    <property type="nucleotide sequence ID" value="XM_019183519.1"/>
</dbReference>
<dbReference type="PROSITE" id="PS50186">
    <property type="entry name" value="DEP"/>
    <property type="match status" value="1"/>
</dbReference>
<dbReference type="Pfam" id="PF00620">
    <property type="entry name" value="RhoGAP"/>
    <property type="match status" value="1"/>
</dbReference>
<dbReference type="InterPro" id="IPR027267">
    <property type="entry name" value="AH/BAR_dom_sf"/>
</dbReference>
<dbReference type="GeneID" id="30200765"/>
<evidence type="ECO:0000259" key="2">
    <source>
        <dbReference type="PROSITE" id="PS50186"/>
    </source>
</evidence>
<dbReference type="InterPro" id="IPR000591">
    <property type="entry name" value="DEP_dom"/>
</dbReference>
<dbReference type="SUPFAM" id="SSF103657">
    <property type="entry name" value="BAR/IMD domain-like"/>
    <property type="match status" value="1"/>
</dbReference>
<dbReference type="Gene3D" id="1.10.555.10">
    <property type="entry name" value="Rho GTPase activation protein"/>
    <property type="match status" value="1"/>
</dbReference>
<organism evidence="4 5">
    <name type="scientific">Wickerhamomyces anomalus (strain ATCC 58044 / CBS 1984 / NCYC 433 / NRRL Y-366-8)</name>
    <name type="common">Yeast</name>
    <name type="synonym">Hansenula anomala</name>
    <dbReference type="NCBI Taxonomy" id="683960"/>
    <lineage>
        <taxon>Eukaryota</taxon>
        <taxon>Fungi</taxon>
        <taxon>Dikarya</taxon>
        <taxon>Ascomycota</taxon>
        <taxon>Saccharomycotina</taxon>
        <taxon>Saccharomycetes</taxon>
        <taxon>Phaffomycetales</taxon>
        <taxon>Wickerhamomycetaceae</taxon>
        <taxon>Wickerhamomyces</taxon>
    </lineage>
</organism>
<dbReference type="GO" id="GO:0035556">
    <property type="term" value="P:intracellular signal transduction"/>
    <property type="evidence" value="ECO:0007669"/>
    <property type="project" value="InterPro"/>
</dbReference>